<gene>
    <name evidence="10" type="primary">KAZALD1</name>
</gene>
<dbReference type="PROSITE" id="PS51465">
    <property type="entry name" value="KAZAL_2"/>
    <property type="match status" value="1"/>
</dbReference>
<dbReference type="Gene3D" id="4.10.40.20">
    <property type="match status" value="1"/>
</dbReference>
<dbReference type="GO" id="GO:0030198">
    <property type="term" value="P:extracellular matrix organization"/>
    <property type="evidence" value="ECO:0007669"/>
    <property type="project" value="Ensembl"/>
</dbReference>
<dbReference type="PANTHER" id="PTHR14186">
    <property type="entry name" value="INSULIN-LIKE GROWTH FACTOR BINDING PROTEIN-RELATED"/>
    <property type="match status" value="1"/>
</dbReference>
<evidence type="ECO:0000256" key="4">
    <source>
        <dbReference type="ARBA" id="ARBA00023157"/>
    </source>
</evidence>
<evidence type="ECO:0000256" key="1">
    <source>
        <dbReference type="ARBA" id="ARBA00004613"/>
    </source>
</evidence>
<accession>A0A8B9I4K2</accession>
<sequence>MPEAKPLSSSCLVLSLLSAHWAWLQLGQAFPSTADYLQRGWQRLLEEGEGCAECRPDECPEPRGCLAGTVRDACDCCWECANLEGQICDLDNTNHFYGKCGEHLECRLDAGDLRHGEVPEPQCACLSHQALCGSDGRTYPQLCRFLEAARARPDTNLTVAHEGPCEAEPQITSPPYDAWNVTGQDVIFGCEVFAYPMASIEWRKDGTEMLLPGDDPHISVQVGALPSPANASCSFQSPVGSVAPAERCSRELPSARPACCLCSVSAGGAGRGDQPCSSSGHPASILPVVDPKYSTEQAPRHPARPYPAITGCGQRHGAVQRSRALVRGGIVVGSTHHGCRCCSPAPF</sequence>
<dbReference type="InterPro" id="IPR036058">
    <property type="entry name" value="Kazal_dom_sf"/>
</dbReference>
<name>A0A8B9I4K2_9AVES</name>
<dbReference type="InterPro" id="IPR007110">
    <property type="entry name" value="Ig-like_dom"/>
</dbReference>
<dbReference type="GO" id="GO:0005520">
    <property type="term" value="F:insulin-like growth factor binding"/>
    <property type="evidence" value="ECO:0007669"/>
    <property type="project" value="InterPro"/>
</dbReference>
<evidence type="ECO:0000313" key="11">
    <source>
        <dbReference type="Proteomes" id="UP000694426"/>
    </source>
</evidence>
<dbReference type="InterPro" id="IPR011390">
    <property type="entry name" value="IGFBP_rP_mac25"/>
</dbReference>
<dbReference type="SUPFAM" id="SSF57184">
    <property type="entry name" value="Growth factor receptor domain"/>
    <property type="match status" value="1"/>
</dbReference>
<feature type="signal peptide" evidence="6">
    <location>
        <begin position="1"/>
        <end position="29"/>
    </location>
</feature>
<dbReference type="InterPro" id="IPR013783">
    <property type="entry name" value="Ig-like_fold"/>
</dbReference>
<dbReference type="GO" id="GO:0001558">
    <property type="term" value="P:regulation of cell growth"/>
    <property type="evidence" value="ECO:0007669"/>
    <property type="project" value="InterPro"/>
</dbReference>
<feature type="chain" id="PRO_5034274212" evidence="6">
    <location>
        <begin position="30"/>
        <end position="347"/>
    </location>
</feature>
<dbReference type="SUPFAM" id="SSF100895">
    <property type="entry name" value="Kazal-type serine protease inhibitors"/>
    <property type="match status" value="1"/>
</dbReference>
<dbReference type="PROSITE" id="PS50835">
    <property type="entry name" value="IG_LIKE"/>
    <property type="match status" value="1"/>
</dbReference>
<dbReference type="Gene3D" id="3.30.60.30">
    <property type="match status" value="1"/>
</dbReference>
<feature type="domain" description="Ig-like" evidence="7">
    <location>
        <begin position="169"/>
        <end position="243"/>
    </location>
</feature>
<dbReference type="Pfam" id="PF07648">
    <property type="entry name" value="Kazal_2"/>
    <property type="match status" value="1"/>
</dbReference>
<evidence type="ECO:0000259" key="8">
    <source>
        <dbReference type="PROSITE" id="PS51323"/>
    </source>
</evidence>
<dbReference type="GeneTree" id="ENSGT00530000063555"/>
<dbReference type="PANTHER" id="PTHR14186:SF21">
    <property type="entry name" value="KAZAL-TYPE SERINE PROTEASE INHIBITOR DOMAIN-CONTAINING PROTEIN 1"/>
    <property type="match status" value="1"/>
</dbReference>
<dbReference type="AlphaFoldDB" id="A0A8B9I4K2"/>
<evidence type="ECO:0000256" key="2">
    <source>
        <dbReference type="ARBA" id="ARBA00022525"/>
    </source>
</evidence>
<keyword evidence="2" id="KW-0964">Secreted</keyword>
<evidence type="ECO:0000259" key="9">
    <source>
        <dbReference type="PROSITE" id="PS51465"/>
    </source>
</evidence>
<evidence type="ECO:0000259" key="7">
    <source>
        <dbReference type="PROSITE" id="PS50835"/>
    </source>
</evidence>
<evidence type="ECO:0000256" key="3">
    <source>
        <dbReference type="ARBA" id="ARBA00022729"/>
    </source>
</evidence>
<evidence type="ECO:0000313" key="10">
    <source>
        <dbReference type="Ensembl" id="ENSABRP00000008462.1"/>
    </source>
</evidence>
<dbReference type="InterPro" id="IPR000867">
    <property type="entry name" value="IGFBP-like"/>
</dbReference>
<dbReference type="PROSITE" id="PS51323">
    <property type="entry name" value="IGFBP_N_2"/>
    <property type="match status" value="1"/>
</dbReference>
<keyword evidence="4" id="KW-1015">Disulfide bond</keyword>
<keyword evidence="5" id="KW-0393">Immunoglobulin domain</keyword>
<protein>
    <submittedName>
        <fullName evidence="10">Kazal type serine peptidase inhibitor domain 1</fullName>
    </submittedName>
</protein>
<dbReference type="Pfam" id="PF00219">
    <property type="entry name" value="IGFBP"/>
    <property type="match status" value="1"/>
</dbReference>
<dbReference type="InterPro" id="IPR002350">
    <property type="entry name" value="Kazal_dom"/>
</dbReference>
<reference evidence="10" key="2">
    <citation type="submission" date="2025-09" db="UniProtKB">
        <authorList>
            <consortium name="Ensembl"/>
        </authorList>
    </citation>
    <scope>IDENTIFICATION</scope>
</reference>
<evidence type="ECO:0000256" key="5">
    <source>
        <dbReference type="ARBA" id="ARBA00023319"/>
    </source>
</evidence>
<dbReference type="Proteomes" id="UP000694426">
    <property type="component" value="Unplaced"/>
</dbReference>
<dbReference type="GO" id="GO:0005614">
    <property type="term" value="C:interstitial matrix"/>
    <property type="evidence" value="ECO:0007669"/>
    <property type="project" value="Ensembl"/>
</dbReference>
<dbReference type="Gene3D" id="2.60.40.10">
    <property type="entry name" value="Immunoglobulins"/>
    <property type="match status" value="1"/>
</dbReference>
<reference evidence="10" key="1">
    <citation type="submission" date="2025-08" db="UniProtKB">
        <authorList>
            <consortium name="Ensembl"/>
        </authorList>
    </citation>
    <scope>IDENTIFICATION</scope>
</reference>
<dbReference type="GO" id="GO:0009966">
    <property type="term" value="P:regulation of signal transduction"/>
    <property type="evidence" value="ECO:0007669"/>
    <property type="project" value="TreeGrafter"/>
</dbReference>
<dbReference type="CDD" id="cd00104">
    <property type="entry name" value="KAZAL_FS"/>
    <property type="match status" value="1"/>
</dbReference>
<comment type="subcellular location">
    <subcellularLocation>
        <location evidence="1">Secreted</location>
    </subcellularLocation>
</comment>
<keyword evidence="11" id="KW-1185">Reference proteome</keyword>
<keyword evidence="3 6" id="KW-0732">Signal</keyword>
<dbReference type="SMART" id="SM00280">
    <property type="entry name" value="KAZAL"/>
    <property type="match status" value="1"/>
</dbReference>
<dbReference type="InterPro" id="IPR036179">
    <property type="entry name" value="Ig-like_dom_sf"/>
</dbReference>
<dbReference type="SUPFAM" id="SSF48726">
    <property type="entry name" value="Immunoglobulin"/>
    <property type="match status" value="1"/>
</dbReference>
<feature type="domain" description="Kazal-like" evidence="9">
    <location>
        <begin position="101"/>
        <end position="167"/>
    </location>
</feature>
<evidence type="ECO:0000256" key="6">
    <source>
        <dbReference type="SAM" id="SignalP"/>
    </source>
</evidence>
<dbReference type="Ensembl" id="ENSABRT00000012071.1">
    <property type="protein sequence ID" value="ENSABRP00000008462.1"/>
    <property type="gene ID" value="ENSABRG00000007609.1"/>
</dbReference>
<organism evidence="10 11">
    <name type="scientific">Anser brachyrhynchus</name>
    <name type="common">Pink-footed goose</name>
    <dbReference type="NCBI Taxonomy" id="132585"/>
    <lineage>
        <taxon>Eukaryota</taxon>
        <taxon>Metazoa</taxon>
        <taxon>Chordata</taxon>
        <taxon>Craniata</taxon>
        <taxon>Vertebrata</taxon>
        <taxon>Euteleostomi</taxon>
        <taxon>Archelosauria</taxon>
        <taxon>Archosauria</taxon>
        <taxon>Dinosauria</taxon>
        <taxon>Saurischia</taxon>
        <taxon>Theropoda</taxon>
        <taxon>Coelurosauria</taxon>
        <taxon>Aves</taxon>
        <taxon>Neognathae</taxon>
        <taxon>Galloanserae</taxon>
        <taxon>Anseriformes</taxon>
        <taxon>Anatidae</taxon>
        <taxon>Anserinae</taxon>
        <taxon>Anser</taxon>
    </lineage>
</organism>
<dbReference type="InterPro" id="IPR009030">
    <property type="entry name" value="Growth_fac_rcpt_cys_sf"/>
</dbReference>
<feature type="domain" description="IGFBP N-terminal" evidence="8">
    <location>
        <begin position="47"/>
        <end position="126"/>
    </location>
</feature>
<proteinExistence type="predicted"/>
<dbReference type="GO" id="GO:0005615">
    <property type="term" value="C:extracellular space"/>
    <property type="evidence" value="ECO:0007669"/>
    <property type="project" value="TreeGrafter"/>
</dbReference>